<dbReference type="PANTHER" id="PTHR37490:SF1">
    <property type="entry name" value="GLYCOSYLTRANSFERASE 2-LIKE DOMAIN-CONTAINING PROTEIN"/>
    <property type="match status" value="1"/>
</dbReference>
<accession>A0A913ZR48</accession>
<dbReference type="Proteomes" id="UP000887568">
    <property type="component" value="Unplaced"/>
</dbReference>
<dbReference type="InterPro" id="IPR021838">
    <property type="entry name" value="DUF3431"/>
</dbReference>
<dbReference type="PANTHER" id="PTHR37490">
    <property type="entry name" value="EXPRESSED PROTEIN"/>
    <property type="match status" value="1"/>
</dbReference>
<dbReference type="EnsemblMetazoa" id="XM_038197638.1">
    <property type="protein sequence ID" value="XP_038053566.1"/>
    <property type="gene ID" value="LOC119726015"/>
</dbReference>
<evidence type="ECO:0000313" key="1">
    <source>
        <dbReference type="EnsemblMetazoa" id="XP_038053566.1"/>
    </source>
</evidence>
<dbReference type="GeneID" id="119726015"/>
<reference evidence="1" key="1">
    <citation type="submission" date="2022-11" db="UniProtKB">
        <authorList>
            <consortium name="EnsemblMetazoa"/>
        </authorList>
    </citation>
    <scope>IDENTIFICATION</scope>
</reference>
<dbReference type="Pfam" id="PF11913">
    <property type="entry name" value="DUF3431"/>
    <property type="match status" value="1"/>
</dbReference>
<organism evidence="1 2">
    <name type="scientific">Patiria miniata</name>
    <name type="common">Bat star</name>
    <name type="synonym">Asterina miniata</name>
    <dbReference type="NCBI Taxonomy" id="46514"/>
    <lineage>
        <taxon>Eukaryota</taxon>
        <taxon>Metazoa</taxon>
        <taxon>Echinodermata</taxon>
        <taxon>Eleutherozoa</taxon>
        <taxon>Asterozoa</taxon>
        <taxon>Asteroidea</taxon>
        <taxon>Valvatacea</taxon>
        <taxon>Valvatida</taxon>
        <taxon>Asterinidae</taxon>
        <taxon>Patiria</taxon>
    </lineage>
</organism>
<name>A0A913ZR48_PATMI</name>
<protein>
    <submittedName>
        <fullName evidence="1">Uncharacterized protein</fullName>
    </submittedName>
</protein>
<dbReference type="OrthoDB" id="10010260at2759"/>
<dbReference type="AlphaFoldDB" id="A0A913ZR48"/>
<keyword evidence="2" id="KW-1185">Reference proteome</keyword>
<dbReference type="RefSeq" id="XP_038053566.1">
    <property type="nucleotide sequence ID" value="XM_038197638.1"/>
</dbReference>
<sequence length="306" mass="35283">MAHCQRPRRNLAVLLIALLMIFLFRYVFHAHKDTLTASSKDNFFRPVPIYRQLEYVTRTHNISKNASNGSLVLTPVNSTAASHSSQDGVTNQPLDYEIVISHYNEKLDWMKPLADHSHVYHKGKDKGPPFDVYKWEKLPNVGRESHTYLHHIIQNYDKLANITVFLQGTGPTDHSQTCFPTAMAFVERAKKHKYCKIMGSYGNWGRIHQYGKWLKSLENGQMRRANLTMGEFYTALFGTKPPVTVRSCMTGCVSASRKNLIRFPVSFYEKAISFVNDHSDPEEGHYLERLWATIINAKKKKKKRHI</sequence>
<proteinExistence type="predicted"/>
<evidence type="ECO:0000313" key="2">
    <source>
        <dbReference type="Proteomes" id="UP000887568"/>
    </source>
</evidence>